<dbReference type="Proteomes" id="UP000076503">
    <property type="component" value="Unassembled WGS sequence"/>
</dbReference>
<evidence type="ECO:0000313" key="2">
    <source>
        <dbReference type="Proteomes" id="UP000076503"/>
    </source>
</evidence>
<evidence type="ECO:0008006" key="3">
    <source>
        <dbReference type="Google" id="ProtNLM"/>
    </source>
</evidence>
<organism evidence="1 2">
    <name type="scientific">Pseudoalteromonas luteoviolacea H33</name>
    <dbReference type="NCBI Taxonomy" id="1365251"/>
    <lineage>
        <taxon>Bacteria</taxon>
        <taxon>Pseudomonadati</taxon>
        <taxon>Pseudomonadota</taxon>
        <taxon>Gammaproteobacteria</taxon>
        <taxon>Alteromonadales</taxon>
        <taxon>Pseudoalteromonadaceae</taxon>
        <taxon>Pseudoalteromonas</taxon>
    </lineage>
</organism>
<dbReference type="OrthoDB" id="4119964at2"/>
<comment type="caution">
    <text evidence="1">The sequence shown here is derived from an EMBL/GenBank/DDBJ whole genome shotgun (WGS) entry which is preliminary data.</text>
</comment>
<dbReference type="Pfam" id="PF11185">
    <property type="entry name" value="DUF2971"/>
    <property type="match status" value="1"/>
</dbReference>
<reference evidence="1 2" key="1">
    <citation type="submission" date="2013-07" db="EMBL/GenBank/DDBJ databases">
        <title>Comparative Genomic and Metabolomic Analysis of Twelve Strains of Pseudoalteromonas luteoviolacea.</title>
        <authorList>
            <person name="Vynne N.G."/>
            <person name="Mansson M."/>
            <person name="Gram L."/>
        </authorList>
    </citation>
    <scope>NUCLEOTIDE SEQUENCE [LARGE SCALE GENOMIC DNA]</scope>
    <source>
        <strain evidence="1 2">H33</strain>
    </source>
</reference>
<proteinExistence type="predicted"/>
<dbReference type="AlphaFoldDB" id="A0A167EGM1"/>
<dbReference type="PATRIC" id="fig|1365251.3.peg.2353"/>
<accession>A0A167EGM1</accession>
<protein>
    <recommendedName>
        <fullName evidence="3">DUF2971 domain-containing protein</fullName>
    </recommendedName>
</protein>
<sequence length="240" mass="27807">MKNVLFRYSDPEKNHFLSEFKNQQIHFSTPEQFNDPFDCQMEYERTVNEVLSQKGVANKASTDILSKQLKKKLTNIGICCFCRAKKNQLMWSHYANSHKGICIGFNRNVLLSALPNVSVEDVIYQSKHPLHSIPDCMKLNSGNLLEAVITPLLTTKYSYWRYERETRLISQEFGLKDISAQSIQSVSFGLKTSEQDKAKVYDMLSLPQWKHVLIFQAKKAEHRFALEFSRIDKRKGFACL</sequence>
<gene>
    <name evidence="1" type="ORF">N476_15660</name>
</gene>
<evidence type="ECO:0000313" key="1">
    <source>
        <dbReference type="EMBL" id="KZN50724.1"/>
    </source>
</evidence>
<dbReference type="EMBL" id="AUXZ01000073">
    <property type="protein sequence ID" value="KZN50724.1"/>
    <property type="molecule type" value="Genomic_DNA"/>
</dbReference>
<dbReference type="InterPro" id="IPR021352">
    <property type="entry name" value="DUF2971"/>
</dbReference>
<name>A0A167EGM1_9GAMM</name>